<dbReference type="PRINTS" id="PR00083">
    <property type="entry name" value="HOLDHDRGNASE"/>
</dbReference>
<dbReference type="Gene3D" id="1.20.5.1300">
    <property type="match status" value="1"/>
</dbReference>
<dbReference type="Pfam" id="PF00815">
    <property type="entry name" value="Histidinol_dh"/>
    <property type="match status" value="2"/>
</dbReference>
<evidence type="ECO:0000256" key="6">
    <source>
        <dbReference type="PIRNR" id="PIRNR000099"/>
    </source>
</evidence>
<evidence type="ECO:0000256" key="3">
    <source>
        <dbReference type="ARBA" id="ARBA00022723"/>
    </source>
</evidence>
<reference evidence="8 9" key="1">
    <citation type="submission" date="2023-04" db="EMBL/GenBank/DDBJ databases">
        <title>Spirochaete genome identified in red abalone sample constitutes a novel genus.</title>
        <authorList>
            <person name="Sharma S.P."/>
            <person name="Purcell C.M."/>
            <person name="Hyde J.R."/>
            <person name="Severin A.J."/>
        </authorList>
    </citation>
    <scope>NUCLEOTIDE SEQUENCE [LARGE SCALE GENOMIC DNA]</scope>
    <source>
        <strain evidence="8 9">SP-2023</strain>
    </source>
</reference>
<evidence type="ECO:0000256" key="2">
    <source>
        <dbReference type="ARBA" id="ARBA00010178"/>
    </source>
</evidence>
<keyword evidence="3" id="KW-0479">Metal-binding</keyword>
<keyword evidence="5 6" id="KW-0560">Oxidoreductase</keyword>
<dbReference type="PANTHER" id="PTHR21256">
    <property type="entry name" value="HISTIDINOL DEHYDROGENASE HDH"/>
    <property type="match status" value="1"/>
</dbReference>
<evidence type="ECO:0000256" key="5">
    <source>
        <dbReference type="ARBA" id="ARBA00023002"/>
    </source>
</evidence>
<dbReference type="Gene3D" id="3.40.50.1980">
    <property type="entry name" value="Nitrogenase molybdenum iron protein domain"/>
    <property type="match status" value="2"/>
</dbReference>
<accession>A0ABY8ME66</accession>
<comment type="similarity">
    <text evidence="2 6 7">Belongs to the histidinol dehydrogenase family.</text>
</comment>
<dbReference type="PANTHER" id="PTHR21256:SF2">
    <property type="entry name" value="HISTIDINE BIOSYNTHESIS TRIFUNCTIONAL PROTEIN"/>
    <property type="match status" value="1"/>
</dbReference>
<organism evidence="8 9">
    <name type="scientific">Candidatus Haliotispira prima</name>
    <dbReference type="NCBI Taxonomy" id="3034016"/>
    <lineage>
        <taxon>Bacteria</taxon>
        <taxon>Pseudomonadati</taxon>
        <taxon>Spirochaetota</taxon>
        <taxon>Spirochaetia</taxon>
        <taxon>Spirochaetales</taxon>
        <taxon>Spirochaetaceae</taxon>
        <taxon>Candidatus Haliotispira</taxon>
    </lineage>
</organism>
<evidence type="ECO:0000256" key="4">
    <source>
        <dbReference type="ARBA" id="ARBA00022833"/>
    </source>
</evidence>
<keyword evidence="9" id="KW-1185">Reference proteome</keyword>
<dbReference type="InterPro" id="IPR012131">
    <property type="entry name" value="Hstdl_DH"/>
</dbReference>
<keyword evidence="4" id="KW-0862">Zinc</keyword>
<dbReference type="RefSeq" id="WP_326926435.1">
    <property type="nucleotide sequence ID" value="NZ_CP123443.1"/>
</dbReference>
<comment type="cofactor">
    <cofactor evidence="1">
        <name>Zn(2+)</name>
        <dbReference type="ChEBI" id="CHEBI:29105"/>
    </cofactor>
</comment>
<dbReference type="Proteomes" id="UP001228690">
    <property type="component" value="Chromosome"/>
</dbReference>
<dbReference type="GO" id="GO:0004399">
    <property type="term" value="F:histidinol dehydrogenase activity"/>
    <property type="evidence" value="ECO:0007669"/>
    <property type="project" value="UniProtKB-EC"/>
</dbReference>
<dbReference type="CDD" id="cd06572">
    <property type="entry name" value="Histidinol_dh"/>
    <property type="match status" value="1"/>
</dbReference>
<dbReference type="InterPro" id="IPR001692">
    <property type="entry name" value="Histidinol_DH_CS"/>
</dbReference>
<dbReference type="SUPFAM" id="SSF53720">
    <property type="entry name" value="ALDH-like"/>
    <property type="match status" value="1"/>
</dbReference>
<dbReference type="InterPro" id="IPR022695">
    <property type="entry name" value="Histidinol_DH_monofunct"/>
</dbReference>
<evidence type="ECO:0000256" key="1">
    <source>
        <dbReference type="ARBA" id="ARBA00001947"/>
    </source>
</evidence>
<sequence length="464" mass="49876">MALTQRPAGREQEAIARQVAAMEQELSEGGDSALIRLCQRLDGVSLVPGQFAVEPQFWREAWQGLDCGLQTALQTALHNIALFHRSELPRRAEEAVETSKGVHCWREFRAIESVGLYIPGGSAPLFSTMLMLGVPAIIAGCRRIVFCSPPIRPERGVPYDPERSLYAAPEMLACMELLNRFAENVAAEQGRETSELQYFQIGGAQAIFAMTYGAFVGSKVGSETDPEADSQGRCGLPAVAKIFGPGNSYVTEAKLRASRRVAVDMPAGPSEVLVIAEEGQNPAVIAADLLAQAEHGPSSQVLLVSPSAGLLGRVGAEVERQAAQLHRATEVSGTLAGSYLVQTETLEQAVAFSNAYAPEHLILAVDNYRALLPQVINAGSVFCGPHASESFGDYASGTNHTLPTSGFGRSFSGVNTESFGRWLTFQSVSEEGLRELGPTVELLAEREQLQAHKNAVTVRLQQLK</sequence>
<dbReference type="PIRSF" id="PIRSF000099">
    <property type="entry name" value="Histidinol_dh"/>
    <property type="match status" value="1"/>
</dbReference>
<dbReference type="NCBIfam" id="TIGR00069">
    <property type="entry name" value="hisD"/>
    <property type="match status" value="1"/>
</dbReference>
<dbReference type="EMBL" id="CP123443">
    <property type="protein sequence ID" value="WGK68264.1"/>
    <property type="molecule type" value="Genomic_DNA"/>
</dbReference>
<protein>
    <submittedName>
        <fullName evidence="8">Histidinol dehydrogenase</fullName>
        <ecNumber evidence="8">1.1.1.23</ecNumber>
    </submittedName>
</protein>
<proteinExistence type="inferred from homology"/>
<dbReference type="EC" id="1.1.1.23" evidence="8"/>
<evidence type="ECO:0000313" key="9">
    <source>
        <dbReference type="Proteomes" id="UP001228690"/>
    </source>
</evidence>
<dbReference type="PROSITE" id="PS00611">
    <property type="entry name" value="HISOL_DEHYDROGENASE"/>
    <property type="match status" value="1"/>
</dbReference>
<gene>
    <name evidence="8" type="primary">hisD</name>
    <name evidence="8" type="ORF">P0082_07180</name>
</gene>
<dbReference type="InterPro" id="IPR016161">
    <property type="entry name" value="Ald_DH/histidinol_DH"/>
</dbReference>
<evidence type="ECO:0000256" key="7">
    <source>
        <dbReference type="RuleBase" id="RU004175"/>
    </source>
</evidence>
<name>A0ABY8ME66_9SPIO</name>
<evidence type="ECO:0000313" key="8">
    <source>
        <dbReference type="EMBL" id="WGK68264.1"/>
    </source>
</evidence>